<dbReference type="SMART" id="SM00830">
    <property type="entry name" value="CM_2"/>
    <property type="match status" value="1"/>
</dbReference>
<dbReference type="Gene3D" id="1.20.59.10">
    <property type="entry name" value="Chorismate mutase"/>
    <property type="match status" value="1"/>
</dbReference>
<dbReference type="AlphaFoldDB" id="H6SNR8"/>
<dbReference type="Proteomes" id="UP000033220">
    <property type="component" value="Chromosome DSM 122"/>
</dbReference>
<evidence type="ECO:0000259" key="3">
    <source>
        <dbReference type="PROSITE" id="PS51168"/>
    </source>
</evidence>
<dbReference type="PANTHER" id="PTHR38041:SF1">
    <property type="entry name" value="CHORISMATE MUTASE"/>
    <property type="match status" value="1"/>
</dbReference>
<proteinExistence type="predicted"/>
<dbReference type="EMBL" id="HE663493">
    <property type="protein sequence ID" value="CCG09399.1"/>
    <property type="molecule type" value="Genomic_DNA"/>
</dbReference>
<dbReference type="PROSITE" id="PS51168">
    <property type="entry name" value="CHORISMATE_MUT_2"/>
    <property type="match status" value="1"/>
</dbReference>
<dbReference type="InterPro" id="IPR036263">
    <property type="entry name" value="Chorismate_II_sf"/>
</dbReference>
<accession>H6SNR8</accession>
<keyword evidence="5" id="KW-1185">Reference proteome</keyword>
<dbReference type="KEGG" id="rpm:RSPPHO_02773"/>
<sequence>MEDVGMSEGSPQIRPVVASRPCATMDEVRAEIDRLDRLLVPLIAERLAYVAQAARHKPTRADVVVPWRIEEVVAKVRECAMAIGADADTIEQIWRSLMAISIDWEAWHFDRREARPSGR</sequence>
<dbReference type="InterPro" id="IPR036979">
    <property type="entry name" value="CM_dom_sf"/>
</dbReference>
<evidence type="ECO:0000256" key="2">
    <source>
        <dbReference type="ARBA" id="ARBA00023235"/>
    </source>
</evidence>
<evidence type="ECO:0000256" key="1">
    <source>
        <dbReference type="ARBA" id="ARBA00012404"/>
    </source>
</evidence>
<gene>
    <name evidence="4" type="ORF">RSPPHO_02773</name>
</gene>
<name>H6SNR8_PARPM</name>
<evidence type="ECO:0000313" key="4">
    <source>
        <dbReference type="EMBL" id="CCG09399.1"/>
    </source>
</evidence>
<evidence type="ECO:0000313" key="5">
    <source>
        <dbReference type="Proteomes" id="UP000033220"/>
    </source>
</evidence>
<dbReference type="PANTHER" id="PTHR38041">
    <property type="entry name" value="CHORISMATE MUTASE"/>
    <property type="match status" value="1"/>
</dbReference>
<keyword evidence="2 4" id="KW-0413">Isomerase</keyword>
<dbReference type="HOGENOM" id="CLU_131518_2_0_5"/>
<dbReference type="GO" id="GO:0046417">
    <property type="term" value="P:chorismate metabolic process"/>
    <property type="evidence" value="ECO:0007669"/>
    <property type="project" value="InterPro"/>
</dbReference>
<protein>
    <recommendedName>
        <fullName evidence="1">chorismate mutase</fullName>
        <ecNumber evidence="1">5.4.99.5</ecNumber>
    </recommendedName>
</protein>
<organism evidence="4 5">
    <name type="scientific">Pararhodospirillum photometricum DSM 122</name>
    <dbReference type="NCBI Taxonomy" id="1150469"/>
    <lineage>
        <taxon>Bacteria</taxon>
        <taxon>Pseudomonadati</taxon>
        <taxon>Pseudomonadota</taxon>
        <taxon>Alphaproteobacteria</taxon>
        <taxon>Rhodospirillales</taxon>
        <taxon>Rhodospirillaceae</taxon>
        <taxon>Pararhodospirillum</taxon>
    </lineage>
</organism>
<dbReference type="GO" id="GO:0009697">
    <property type="term" value="P:salicylic acid biosynthetic process"/>
    <property type="evidence" value="ECO:0007669"/>
    <property type="project" value="TreeGrafter"/>
</dbReference>
<dbReference type="SUPFAM" id="SSF48600">
    <property type="entry name" value="Chorismate mutase II"/>
    <property type="match status" value="1"/>
</dbReference>
<dbReference type="EC" id="5.4.99.5" evidence="1"/>
<feature type="domain" description="Chorismate mutase" evidence="3">
    <location>
        <begin position="19"/>
        <end position="109"/>
    </location>
</feature>
<dbReference type="STRING" id="1150469.RSPPHO_02773"/>
<dbReference type="PATRIC" id="fig|1150469.3.peg.3142"/>
<dbReference type="GO" id="GO:0004106">
    <property type="term" value="F:chorismate mutase activity"/>
    <property type="evidence" value="ECO:0007669"/>
    <property type="project" value="UniProtKB-EC"/>
</dbReference>
<dbReference type="InterPro" id="IPR051331">
    <property type="entry name" value="Chorismate_mutase-related"/>
</dbReference>
<reference evidence="4 5" key="1">
    <citation type="submission" date="2012-02" db="EMBL/GenBank/DDBJ databases">
        <title>Shotgun genome sequence of Phaeospirillum photometricum DSM 122.</title>
        <authorList>
            <person name="Duquesne K."/>
            <person name="Sturgis J."/>
        </authorList>
    </citation>
    <scope>NUCLEOTIDE SEQUENCE [LARGE SCALE GENOMIC DNA]</scope>
    <source>
        <strain evidence="5">DSM122</strain>
    </source>
</reference>
<dbReference type="Pfam" id="PF01817">
    <property type="entry name" value="CM_2"/>
    <property type="match status" value="1"/>
</dbReference>
<dbReference type="InterPro" id="IPR002701">
    <property type="entry name" value="CM_II_prokaryot"/>
</dbReference>
<dbReference type="eggNOG" id="COG1605">
    <property type="taxonomic scope" value="Bacteria"/>
</dbReference>